<keyword evidence="4" id="KW-0436">Ligase</keyword>
<keyword evidence="1" id="KW-0067">ATP-binding</keyword>
<evidence type="ECO:0000256" key="1">
    <source>
        <dbReference type="PROSITE-ProRule" id="PRU00409"/>
    </source>
</evidence>
<dbReference type="InterPro" id="IPR032875">
    <property type="entry name" value="Succ_CoA_lig_flav_dom"/>
</dbReference>
<gene>
    <name evidence="4" type="ORF">F1599_04630</name>
</gene>
<feature type="region of interest" description="Disordered" evidence="2">
    <location>
        <begin position="1"/>
        <end position="22"/>
    </location>
</feature>
<dbReference type="SUPFAM" id="SSF52210">
    <property type="entry name" value="Succinyl-CoA synthetase domains"/>
    <property type="match status" value="2"/>
</dbReference>
<name>A0A5M8B5D5_9BURK</name>
<dbReference type="GO" id="GO:0005524">
    <property type="term" value="F:ATP binding"/>
    <property type="evidence" value="ECO:0007669"/>
    <property type="project" value="UniProtKB-UniRule"/>
</dbReference>
<feature type="domain" description="ATP-grasp" evidence="3">
    <location>
        <begin position="527"/>
        <end position="563"/>
    </location>
</feature>
<dbReference type="RefSeq" id="WP_150082339.1">
    <property type="nucleotide sequence ID" value="NZ_VWRN01000016.1"/>
</dbReference>
<accession>A0A5M8B5D5</accession>
<keyword evidence="5" id="KW-1185">Reference proteome</keyword>
<dbReference type="Gene3D" id="3.40.50.720">
    <property type="entry name" value="NAD(P)-binding Rossmann-like Domain"/>
    <property type="match status" value="1"/>
</dbReference>
<evidence type="ECO:0000313" key="5">
    <source>
        <dbReference type="Proteomes" id="UP000324324"/>
    </source>
</evidence>
<dbReference type="Pfam" id="PF13549">
    <property type="entry name" value="ATP-grasp_5"/>
    <property type="match status" value="1"/>
</dbReference>
<sequence length="743" mass="77257">MPDPTPAPTPAPTREPTPAPLPDLTALLRPRSIAVIGASSQPEKVGGMPIRLLRELGYGGRVHPVNTASAEIQGLPATPSLAALGEPVDLAIVAVPALASADVMAQLAANGTRAAVFFTSGFAEVGEEGTRMQQALAEQARHHGITLLGPNCLGAMNLRERMFATFSPIPLSGLPPLGDVGLVSQSGAFGAYAFALAREAGLGLSHWVTTGNEAGLQVADVIEWLAHDHDTRVILAYMEGCRDGERLRRALAAARAAGKPVVVAKVGVTEAGARSAQSHTASLAGEDAVYQAVFDEYGVHRAESLEAFFRLGYVLSRGRRPSRWHSASGLAADAVAPVAIVTVSGGVGIMMADRAEQLGLPMPAMPAGPAEALRAAIPFASTANPIDVTGQIVAQPRVLLDALRDVAECGEYGSVVAFLAAGANAPALWPELQRTVAALHETTASAPLLLCGLVADDRRAWLEQHGCLVFREPAHAMEAVAALARAAAQGAESRGESAAEALPQLPQLPQLPRIAADANALSEHEAMQLLAEAGVPVAPHGLARDADEAVRLADRLGYPVAVKLCSREILHKSDVGGVALNLHDADAVRAAFARVRDAIGRHAARHGGAPVPFEGVVVARMVRGWGELMVGVRRDPVFGLVALAGIGGTAVEVFRQMAFGLAPLSMPRALAMLRDSRAEALFAGHRGNPAVPLEQVAQVLVRVSQAAAAIGPRLDTLEINPFIVTADGPVAADAVITLRHDAH</sequence>
<dbReference type="EMBL" id="VWRN01000016">
    <property type="protein sequence ID" value="KAA6129815.1"/>
    <property type="molecule type" value="Genomic_DNA"/>
</dbReference>
<dbReference type="Proteomes" id="UP000324324">
    <property type="component" value="Unassembled WGS sequence"/>
</dbReference>
<dbReference type="AlphaFoldDB" id="A0A5M8B5D5"/>
<dbReference type="InterPro" id="IPR013815">
    <property type="entry name" value="ATP_grasp_subdomain_1"/>
</dbReference>
<protein>
    <submittedName>
        <fullName evidence="4">Acetate--CoA ligase family protein</fullName>
    </submittedName>
</protein>
<keyword evidence="1" id="KW-0547">Nucleotide-binding</keyword>
<dbReference type="PROSITE" id="PS50975">
    <property type="entry name" value="ATP_GRASP"/>
    <property type="match status" value="1"/>
</dbReference>
<dbReference type="SUPFAM" id="SSF51735">
    <property type="entry name" value="NAD(P)-binding Rossmann-fold domains"/>
    <property type="match status" value="1"/>
</dbReference>
<evidence type="ECO:0000259" key="3">
    <source>
        <dbReference type="PROSITE" id="PS50975"/>
    </source>
</evidence>
<dbReference type="Gene3D" id="3.30.470.20">
    <property type="entry name" value="ATP-grasp fold, B domain"/>
    <property type="match status" value="1"/>
</dbReference>
<dbReference type="InterPro" id="IPR036291">
    <property type="entry name" value="NAD(P)-bd_dom_sf"/>
</dbReference>
<evidence type="ECO:0000256" key="2">
    <source>
        <dbReference type="SAM" id="MobiDB-lite"/>
    </source>
</evidence>
<dbReference type="Gene3D" id="3.30.1490.20">
    <property type="entry name" value="ATP-grasp fold, A domain"/>
    <property type="match status" value="1"/>
</dbReference>
<dbReference type="GO" id="GO:0016874">
    <property type="term" value="F:ligase activity"/>
    <property type="evidence" value="ECO:0007669"/>
    <property type="project" value="UniProtKB-KW"/>
</dbReference>
<evidence type="ECO:0000313" key="4">
    <source>
        <dbReference type="EMBL" id="KAA6129815.1"/>
    </source>
</evidence>
<comment type="caution">
    <text evidence="4">The sequence shown here is derived from an EMBL/GenBank/DDBJ whole genome shotgun (WGS) entry which is preliminary data.</text>
</comment>
<dbReference type="Pfam" id="PF13607">
    <property type="entry name" value="Succ_CoA_lig"/>
    <property type="match status" value="1"/>
</dbReference>
<reference evidence="4 5" key="1">
    <citation type="submission" date="2019-09" db="EMBL/GenBank/DDBJ databases">
        <title>Isolation of a novel species in the genus Cupriavidus from patients with sepsis using whole genome sequencing.</title>
        <authorList>
            <person name="Kweon O.J."/>
            <person name="Lee M.-K."/>
        </authorList>
    </citation>
    <scope>NUCLEOTIDE SEQUENCE [LARGE SCALE GENOMIC DNA]</scope>
    <source>
        <strain evidence="4 5">MKL-01</strain>
    </source>
</reference>
<dbReference type="InterPro" id="IPR003781">
    <property type="entry name" value="CoA-bd"/>
</dbReference>
<organism evidence="4 5">
    <name type="scientific">Cupriavidus cauae</name>
    <dbReference type="NCBI Taxonomy" id="2608999"/>
    <lineage>
        <taxon>Bacteria</taxon>
        <taxon>Pseudomonadati</taxon>
        <taxon>Pseudomonadota</taxon>
        <taxon>Betaproteobacteria</taxon>
        <taxon>Burkholderiales</taxon>
        <taxon>Burkholderiaceae</taxon>
        <taxon>Cupriavidus</taxon>
    </lineage>
</organism>
<feature type="compositionally biased region" description="Pro residues" evidence="2">
    <location>
        <begin position="1"/>
        <end position="21"/>
    </location>
</feature>
<dbReference type="Gene3D" id="3.40.50.261">
    <property type="entry name" value="Succinyl-CoA synthetase domains"/>
    <property type="match status" value="2"/>
</dbReference>
<dbReference type="PANTHER" id="PTHR42793:SF4">
    <property type="entry name" value="BLL6376 PROTEIN"/>
    <property type="match status" value="1"/>
</dbReference>
<proteinExistence type="predicted"/>
<dbReference type="InterPro" id="IPR011761">
    <property type="entry name" value="ATP-grasp"/>
</dbReference>
<dbReference type="SUPFAM" id="SSF56059">
    <property type="entry name" value="Glutathione synthetase ATP-binding domain-like"/>
    <property type="match status" value="1"/>
</dbReference>
<dbReference type="InterPro" id="IPR016102">
    <property type="entry name" value="Succinyl-CoA_synth-like"/>
</dbReference>
<dbReference type="Pfam" id="PF13380">
    <property type="entry name" value="CoA_binding_2"/>
    <property type="match status" value="1"/>
</dbReference>
<dbReference type="PANTHER" id="PTHR42793">
    <property type="entry name" value="COA BINDING DOMAIN CONTAINING PROTEIN"/>
    <property type="match status" value="1"/>
</dbReference>
<dbReference type="SMART" id="SM00881">
    <property type="entry name" value="CoA_binding"/>
    <property type="match status" value="1"/>
</dbReference>
<dbReference type="GO" id="GO:0046872">
    <property type="term" value="F:metal ion binding"/>
    <property type="evidence" value="ECO:0007669"/>
    <property type="project" value="InterPro"/>
</dbReference>